<dbReference type="Gene3D" id="1.10.10.60">
    <property type="entry name" value="Homeodomain-like"/>
    <property type="match status" value="1"/>
</dbReference>
<dbReference type="Pfam" id="PF04545">
    <property type="entry name" value="Sigma70_r4"/>
    <property type="match status" value="1"/>
</dbReference>
<dbReference type="GO" id="GO:0004519">
    <property type="term" value="F:endonuclease activity"/>
    <property type="evidence" value="ECO:0007669"/>
    <property type="project" value="InterPro"/>
</dbReference>
<reference evidence="3" key="1">
    <citation type="journal article" date="2015" name="Nature">
        <title>Complex archaea that bridge the gap between prokaryotes and eukaryotes.</title>
        <authorList>
            <person name="Spang A."/>
            <person name="Saw J.H."/>
            <person name="Jorgensen S.L."/>
            <person name="Zaremba-Niedzwiedzka K."/>
            <person name="Martijn J."/>
            <person name="Lind A.E."/>
            <person name="van Eijk R."/>
            <person name="Schleper C."/>
            <person name="Guy L."/>
            <person name="Ettema T.J."/>
        </authorList>
    </citation>
    <scope>NUCLEOTIDE SEQUENCE</scope>
</reference>
<organism evidence="3">
    <name type="scientific">marine sediment metagenome</name>
    <dbReference type="NCBI Taxonomy" id="412755"/>
    <lineage>
        <taxon>unclassified sequences</taxon>
        <taxon>metagenomes</taxon>
        <taxon>ecological metagenomes</taxon>
    </lineage>
</organism>
<evidence type="ECO:0000259" key="2">
    <source>
        <dbReference type="SMART" id="SM00507"/>
    </source>
</evidence>
<dbReference type="EMBL" id="LAZR01013764">
    <property type="protein sequence ID" value="KKM20454.1"/>
    <property type="molecule type" value="Genomic_DNA"/>
</dbReference>
<evidence type="ECO:0000313" key="3">
    <source>
        <dbReference type="EMBL" id="KKM20454.1"/>
    </source>
</evidence>
<gene>
    <name evidence="3" type="ORF">LCGC14_1645350</name>
</gene>
<proteinExistence type="predicted"/>
<comment type="caution">
    <text evidence="3">The sequence shown here is derived from an EMBL/GenBank/DDBJ whole genome shotgun (WGS) entry which is preliminary data.</text>
</comment>
<name>A0A0F9IKY0_9ZZZZ</name>
<evidence type="ECO:0000256" key="1">
    <source>
        <dbReference type="SAM" id="MobiDB-lite"/>
    </source>
</evidence>
<dbReference type="GO" id="GO:0006352">
    <property type="term" value="P:DNA-templated transcription initiation"/>
    <property type="evidence" value="ECO:0007669"/>
    <property type="project" value="InterPro"/>
</dbReference>
<dbReference type="GO" id="GO:0003676">
    <property type="term" value="F:nucleic acid binding"/>
    <property type="evidence" value="ECO:0007669"/>
    <property type="project" value="InterPro"/>
</dbReference>
<accession>A0A0F9IKY0</accession>
<dbReference type="CDD" id="cd00085">
    <property type="entry name" value="HNHc"/>
    <property type="match status" value="1"/>
</dbReference>
<dbReference type="Pfam" id="PF01844">
    <property type="entry name" value="HNH"/>
    <property type="match status" value="1"/>
</dbReference>
<dbReference type="InterPro" id="IPR003615">
    <property type="entry name" value="HNH_nuc"/>
</dbReference>
<dbReference type="AlphaFoldDB" id="A0A0F9IKY0"/>
<dbReference type="GO" id="GO:0008270">
    <property type="term" value="F:zinc ion binding"/>
    <property type="evidence" value="ECO:0007669"/>
    <property type="project" value="InterPro"/>
</dbReference>
<dbReference type="GO" id="GO:0003700">
    <property type="term" value="F:DNA-binding transcription factor activity"/>
    <property type="evidence" value="ECO:0007669"/>
    <property type="project" value="InterPro"/>
</dbReference>
<dbReference type="InterPro" id="IPR002711">
    <property type="entry name" value="HNH"/>
</dbReference>
<protein>
    <recommendedName>
        <fullName evidence="2">HNH nuclease domain-containing protein</fullName>
    </recommendedName>
</protein>
<sequence>MKLSQTQFTCGICQQPILPEDEVHKDHIIPKSKGGPAADWNLRLVHSSCNLRRHTDIEIIQLPMLRTYYTPLVKPLVRAFKKSSLPQKSHRRTKPGDYNTKEQRIKQVEERRRHGTLMAYDSLRKLTRNVALRDYAASHPGLSQEEIGQVFGISASRVSRLLKVLRPLTADKVEVA</sequence>
<feature type="region of interest" description="Disordered" evidence="1">
    <location>
        <begin position="83"/>
        <end position="102"/>
    </location>
</feature>
<dbReference type="SMART" id="SM00507">
    <property type="entry name" value="HNHc"/>
    <property type="match status" value="1"/>
</dbReference>
<dbReference type="Gene3D" id="1.10.30.50">
    <property type="match status" value="1"/>
</dbReference>
<feature type="domain" description="HNH nuclease" evidence="2">
    <location>
        <begin position="2"/>
        <end position="51"/>
    </location>
</feature>
<dbReference type="InterPro" id="IPR007630">
    <property type="entry name" value="RNA_pol_sigma70_r4"/>
</dbReference>